<evidence type="ECO:0000313" key="2">
    <source>
        <dbReference type="EMBL" id="TKR62652.1"/>
    </source>
</evidence>
<keyword evidence="1" id="KW-1133">Transmembrane helix</keyword>
<keyword evidence="1" id="KW-0472">Membrane</keyword>
<comment type="caution">
    <text evidence="2">The sequence shown here is derived from an EMBL/GenBank/DDBJ whole genome shotgun (WGS) entry which is preliminary data.</text>
</comment>
<feature type="transmembrane region" description="Helical" evidence="1">
    <location>
        <begin position="271"/>
        <end position="291"/>
    </location>
</feature>
<dbReference type="Pfam" id="PF10318">
    <property type="entry name" value="7TM_GPCR_Srh"/>
    <property type="match status" value="1"/>
</dbReference>
<feature type="transmembrane region" description="Helical" evidence="1">
    <location>
        <begin position="232"/>
        <end position="259"/>
    </location>
</feature>
<feature type="transmembrane region" description="Helical" evidence="1">
    <location>
        <begin position="139"/>
        <end position="164"/>
    </location>
</feature>
<dbReference type="OrthoDB" id="10554008at2759"/>
<feature type="transmembrane region" description="Helical" evidence="1">
    <location>
        <begin position="98"/>
        <end position="118"/>
    </location>
</feature>
<dbReference type="InterPro" id="IPR019422">
    <property type="entry name" value="7TM_GPCR_serpentine_rcpt_Srh"/>
</dbReference>
<dbReference type="Proteomes" id="UP000298663">
    <property type="component" value="Unassembled WGS sequence"/>
</dbReference>
<sequence>MADDLFSLEIYHILLLITGIPFFVISLFDSYAILFHTPSNLKLYKPYFLNLITWYQVALFCLVIFGRIDLTLDNGTLCASLYGLIEVTKSTTAAYIELFFVAQSLLNVILAVFVLFFFRYCHVCHPHSVYSTDTFWQKMVNGGITVVLANATVGIFMASILINATEPNLLFLSNVNICFKITTLVYICFSMLFSCVGGTTIMCILFTLRVLYMIEKQSIQACQRTKDLQRMLTITLLVSAAIPFVLGSIPVSLAIYVVAVQSPYTTSVFRLTVLSCVLQGLLQSIATVLLVKPYRRLLCRWIKNRSFKATTSATVFVTSNHTRIM</sequence>
<keyword evidence="1" id="KW-0812">Transmembrane</keyword>
<feature type="transmembrane region" description="Helical" evidence="1">
    <location>
        <begin position="47"/>
        <end position="68"/>
    </location>
</feature>
<evidence type="ECO:0000313" key="3">
    <source>
        <dbReference type="Proteomes" id="UP000298663"/>
    </source>
</evidence>
<evidence type="ECO:0000256" key="1">
    <source>
        <dbReference type="SAM" id="Phobius"/>
    </source>
</evidence>
<feature type="transmembrane region" description="Helical" evidence="1">
    <location>
        <begin position="12"/>
        <end position="35"/>
    </location>
</feature>
<keyword evidence="3" id="KW-1185">Reference proteome</keyword>
<proteinExistence type="predicted"/>
<protein>
    <recommendedName>
        <fullName evidence="4">G-protein coupled receptors family 1 profile domain-containing protein</fullName>
    </recommendedName>
</protein>
<feature type="transmembrane region" description="Helical" evidence="1">
    <location>
        <begin position="184"/>
        <end position="211"/>
    </location>
</feature>
<evidence type="ECO:0008006" key="4">
    <source>
        <dbReference type="Google" id="ProtNLM"/>
    </source>
</evidence>
<reference evidence="2 3" key="1">
    <citation type="journal article" date="2015" name="Genome Biol.">
        <title>Comparative genomics of Steinernema reveals deeply conserved gene regulatory networks.</title>
        <authorList>
            <person name="Dillman A.R."/>
            <person name="Macchietto M."/>
            <person name="Porter C.F."/>
            <person name="Rogers A."/>
            <person name="Williams B."/>
            <person name="Antoshechkin I."/>
            <person name="Lee M.M."/>
            <person name="Goodwin Z."/>
            <person name="Lu X."/>
            <person name="Lewis E.E."/>
            <person name="Goodrich-Blair H."/>
            <person name="Stock S.P."/>
            <person name="Adams B.J."/>
            <person name="Sternberg P.W."/>
            <person name="Mortazavi A."/>
        </authorList>
    </citation>
    <scope>NUCLEOTIDE SEQUENCE [LARGE SCALE GENOMIC DNA]</scope>
    <source>
        <strain evidence="2 3">ALL</strain>
    </source>
</reference>
<dbReference type="AlphaFoldDB" id="A0A4U5M1Y0"/>
<reference evidence="2 3" key="2">
    <citation type="journal article" date="2019" name="G3 (Bethesda)">
        <title>Hybrid Assembly of the Genome of the Entomopathogenic Nematode Steinernema carpocapsae Identifies the X-Chromosome.</title>
        <authorList>
            <person name="Serra L."/>
            <person name="Macchietto M."/>
            <person name="Macias-Munoz A."/>
            <person name="McGill C.J."/>
            <person name="Rodriguez I.M."/>
            <person name="Rodriguez B."/>
            <person name="Murad R."/>
            <person name="Mortazavi A."/>
        </authorList>
    </citation>
    <scope>NUCLEOTIDE SEQUENCE [LARGE SCALE GENOMIC DNA]</scope>
    <source>
        <strain evidence="2 3">ALL</strain>
    </source>
</reference>
<accession>A0A4U5M1Y0</accession>
<dbReference type="EMBL" id="AZBU02000010">
    <property type="protein sequence ID" value="TKR62652.1"/>
    <property type="molecule type" value="Genomic_DNA"/>
</dbReference>
<name>A0A4U5M1Y0_STECR</name>
<gene>
    <name evidence="2" type="ORF">L596_026579</name>
</gene>
<organism evidence="2 3">
    <name type="scientific">Steinernema carpocapsae</name>
    <name type="common">Entomopathogenic nematode</name>
    <dbReference type="NCBI Taxonomy" id="34508"/>
    <lineage>
        <taxon>Eukaryota</taxon>
        <taxon>Metazoa</taxon>
        <taxon>Ecdysozoa</taxon>
        <taxon>Nematoda</taxon>
        <taxon>Chromadorea</taxon>
        <taxon>Rhabditida</taxon>
        <taxon>Tylenchina</taxon>
        <taxon>Panagrolaimomorpha</taxon>
        <taxon>Strongyloidoidea</taxon>
        <taxon>Steinernematidae</taxon>
        <taxon>Steinernema</taxon>
    </lineage>
</organism>